<reference evidence="9 10" key="1">
    <citation type="journal article" date="2012" name="J. Bacteriol.">
        <title>Genome Sequence of the Halotolerant Bacterium Imtechella halotolerans K1T.</title>
        <authorList>
            <person name="Kumar S."/>
            <person name="Vikram S."/>
            <person name="Subramanian S."/>
            <person name="Raghava G.P."/>
            <person name="Pinnaka A.K."/>
        </authorList>
    </citation>
    <scope>NUCLEOTIDE SEQUENCE [LARGE SCALE GENOMIC DNA]</scope>
    <source>
        <strain evidence="9 10">K1</strain>
    </source>
</reference>
<dbReference type="InterPro" id="IPR016160">
    <property type="entry name" value="Ald_DH_CS_CYS"/>
</dbReference>
<evidence type="ECO:0000256" key="2">
    <source>
        <dbReference type="ARBA" id="ARBA00023002"/>
    </source>
</evidence>
<dbReference type="FunFam" id="3.40.309.10:FF:000003">
    <property type="entry name" value="Aldehyde dehydrogenase"/>
    <property type="match status" value="1"/>
</dbReference>
<dbReference type="eggNOG" id="COG1012">
    <property type="taxonomic scope" value="Bacteria"/>
</dbReference>
<dbReference type="InterPro" id="IPR016162">
    <property type="entry name" value="Ald_DH_N"/>
</dbReference>
<dbReference type="InterPro" id="IPR015590">
    <property type="entry name" value="Aldehyde_DH_dom"/>
</dbReference>
<dbReference type="GO" id="GO:0005737">
    <property type="term" value="C:cytoplasm"/>
    <property type="evidence" value="ECO:0007669"/>
    <property type="project" value="TreeGrafter"/>
</dbReference>
<evidence type="ECO:0000256" key="7">
    <source>
        <dbReference type="RuleBase" id="RU003345"/>
    </source>
</evidence>
<accession>I0W7C0</accession>
<keyword evidence="10" id="KW-1185">Reference proteome</keyword>
<dbReference type="FunFam" id="3.40.605.10:FF:000004">
    <property type="entry name" value="Aldehyde dehydrogenase"/>
    <property type="match status" value="1"/>
</dbReference>
<dbReference type="PROSITE" id="PS00687">
    <property type="entry name" value="ALDEHYDE_DEHYDR_GLU"/>
    <property type="match status" value="1"/>
</dbReference>
<proteinExistence type="inferred from homology"/>
<dbReference type="PANTHER" id="PTHR43570">
    <property type="entry name" value="ALDEHYDE DEHYDROGENASE"/>
    <property type="match status" value="1"/>
</dbReference>
<dbReference type="InterPro" id="IPR029510">
    <property type="entry name" value="Ald_DH_CS_GLU"/>
</dbReference>
<name>I0W7C0_9FLAO</name>
<dbReference type="EMBL" id="AJJU01000037">
    <property type="protein sequence ID" value="EID72286.1"/>
    <property type="molecule type" value="Genomic_DNA"/>
</dbReference>
<protein>
    <recommendedName>
        <fullName evidence="4">Aldehyde dehydrogenase</fullName>
    </recommendedName>
</protein>
<evidence type="ECO:0000256" key="3">
    <source>
        <dbReference type="ARBA" id="ARBA00023027"/>
    </source>
</evidence>
<dbReference type="InterPro" id="IPR016161">
    <property type="entry name" value="Ald_DH/histidinol_DH"/>
</dbReference>
<feature type="active site" evidence="5 6">
    <location>
        <position position="211"/>
    </location>
</feature>
<dbReference type="InterPro" id="IPR012394">
    <property type="entry name" value="Aldehyde_DH_NAD(P)"/>
</dbReference>
<comment type="caution">
    <text evidence="9">The sequence shown here is derived from an EMBL/GenBank/DDBJ whole genome shotgun (WGS) entry which is preliminary data.</text>
</comment>
<keyword evidence="3" id="KW-0520">NAD</keyword>
<dbReference type="InterPro" id="IPR016163">
    <property type="entry name" value="Ald_DH_C"/>
</dbReference>
<dbReference type="PANTHER" id="PTHR43570:SF16">
    <property type="entry name" value="ALDEHYDE DEHYDROGENASE TYPE III, ISOFORM Q"/>
    <property type="match status" value="1"/>
</dbReference>
<comment type="similarity">
    <text evidence="1 4 7">Belongs to the aldehyde dehydrogenase family.</text>
</comment>
<evidence type="ECO:0000256" key="6">
    <source>
        <dbReference type="PROSITE-ProRule" id="PRU10007"/>
    </source>
</evidence>
<evidence type="ECO:0000313" key="10">
    <source>
        <dbReference type="Proteomes" id="UP000005938"/>
    </source>
</evidence>
<dbReference type="RefSeq" id="WP_008241125.1">
    <property type="nucleotide sequence ID" value="NZ_AJJU01000037.1"/>
</dbReference>
<gene>
    <name evidence="9" type="ORF">W5A_12301</name>
</gene>
<dbReference type="OrthoDB" id="9762913at2"/>
<dbReference type="GO" id="GO:0004029">
    <property type="term" value="F:aldehyde dehydrogenase (NAD+) activity"/>
    <property type="evidence" value="ECO:0007669"/>
    <property type="project" value="TreeGrafter"/>
</dbReference>
<dbReference type="Pfam" id="PF00171">
    <property type="entry name" value="Aldedh"/>
    <property type="match status" value="1"/>
</dbReference>
<feature type="domain" description="Aldehyde dehydrogenase" evidence="8">
    <location>
        <begin position="13"/>
        <end position="426"/>
    </location>
</feature>
<dbReference type="STRING" id="946077.W5A_12301"/>
<evidence type="ECO:0000313" key="9">
    <source>
        <dbReference type="EMBL" id="EID72286.1"/>
    </source>
</evidence>
<feature type="active site" evidence="5">
    <location>
        <position position="245"/>
    </location>
</feature>
<dbReference type="Gene3D" id="3.40.309.10">
    <property type="entry name" value="Aldehyde Dehydrogenase, Chain A, domain 2"/>
    <property type="match status" value="1"/>
</dbReference>
<dbReference type="PATRIC" id="fig|946077.3.peg.2485"/>
<dbReference type="AlphaFoldDB" id="I0W7C0"/>
<evidence type="ECO:0000256" key="4">
    <source>
        <dbReference type="PIRNR" id="PIRNR036492"/>
    </source>
</evidence>
<sequence length="458" mass="51725">MKKNIESLVLSQKQFFLTQKTKETSYRKELLKLLYSEIKKNETAICKALQEDFKKHEFETLLYEIQLVLSDLRLLISKLEKWSKPKRKTAALVNYPSRDYIIPEPYGTVLIISPWNYPFQLAMSPLIAAVAAGNTVVLKPSELTPNTSSIIQRIINSVFKPTHVIVIEGDAEVAQELLSQVWDYIFFTGSPQVGKLVYKAAASNLTPVTLELGGKNPCIVDQTAELKVAAKRIVWGKFVNAGQTCIAPDYLLVDNTIATSFIELLKHEITEAYGSNGTFSNDMPAIISQKHFERLTSYLKQGSIIHGGKTLPEQLRIEPTLVFADMEDAIMQGEIFGPILPIILYKKRDEIDSILGRYGKPLAWYHFTSDFKWNKELIGKFSFGGGVINDVMIHFGNKRLPFGGVGNSGIGAYHGKLSFDTFTHYKPIVRRATWIDIPLKYAPYVGKTKWIPWIEKLL</sequence>
<dbReference type="SUPFAM" id="SSF53720">
    <property type="entry name" value="ALDH-like"/>
    <property type="match status" value="1"/>
</dbReference>
<dbReference type="CDD" id="cd07136">
    <property type="entry name" value="ALDH_YwdH-P39616"/>
    <property type="match status" value="1"/>
</dbReference>
<dbReference type="PROSITE" id="PS00070">
    <property type="entry name" value="ALDEHYDE_DEHYDR_CYS"/>
    <property type="match status" value="1"/>
</dbReference>
<evidence type="ECO:0000259" key="8">
    <source>
        <dbReference type="Pfam" id="PF00171"/>
    </source>
</evidence>
<dbReference type="Gene3D" id="3.40.605.10">
    <property type="entry name" value="Aldehyde Dehydrogenase, Chain A, domain 1"/>
    <property type="match status" value="1"/>
</dbReference>
<dbReference type="GO" id="GO:0006081">
    <property type="term" value="P:aldehyde metabolic process"/>
    <property type="evidence" value="ECO:0007669"/>
    <property type="project" value="InterPro"/>
</dbReference>
<keyword evidence="2 4" id="KW-0560">Oxidoreductase</keyword>
<evidence type="ECO:0000256" key="1">
    <source>
        <dbReference type="ARBA" id="ARBA00009986"/>
    </source>
</evidence>
<evidence type="ECO:0000256" key="5">
    <source>
        <dbReference type="PIRSR" id="PIRSR036492-1"/>
    </source>
</evidence>
<dbReference type="Proteomes" id="UP000005938">
    <property type="component" value="Unassembled WGS sequence"/>
</dbReference>
<organism evidence="9 10">
    <name type="scientific">Imtechella halotolerans K1</name>
    <dbReference type="NCBI Taxonomy" id="946077"/>
    <lineage>
        <taxon>Bacteria</taxon>
        <taxon>Pseudomonadati</taxon>
        <taxon>Bacteroidota</taxon>
        <taxon>Flavobacteriia</taxon>
        <taxon>Flavobacteriales</taxon>
        <taxon>Flavobacteriaceae</taxon>
        <taxon>Imtechella</taxon>
    </lineage>
</organism>
<dbReference type="PIRSF" id="PIRSF036492">
    <property type="entry name" value="ALDH"/>
    <property type="match status" value="1"/>
</dbReference>